<evidence type="ECO:0000313" key="3">
    <source>
        <dbReference type="Proteomes" id="UP000015993"/>
    </source>
</evidence>
<accession>G5GCC0</accession>
<dbReference type="eggNOG" id="ENOG5030XIF">
    <property type="taxonomic scope" value="Bacteria"/>
</dbReference>
<sequence>MKQYIKTLALMLLVGLGLTSCLNDDRFDEGVQKYQKSLPYGVWKSVSNSPGNYDYTGILTKDVAGKDLFYVIRTARPTAPDSGEVKILMVSHDVQYSDSTGMLQASAPSCYFGDGQNGTKKLTAAANLAILHSSNNLIFQMVTSDGTTQFHLQAARVEAKPTSIAGMWEGYSSDSTKYFTAELKPADAQGNGTGVAVFNDNDVEEVAYTFANNAATVTGKTTQKKAEFAYNDNYQLVANLDGATFVVDPMASTSEPENFTPAYTGKFTSKLFGESSDVVIYKGDKGTGNYLFTPFIMNSTTGFVFNWANDNTLSFDAKKGNATGYTHKQNGRTLGPVYALDAYALGESKTQSSFANNVFTFYCFYSIPGVGDFGVFKETLQITGSAAPAQVAKFNLKLRSSKPFGFNGTLKSNVQLFAK</sequence>
<comment type="caution">
    <text evidence="2">The sequence shown here is derived from an EMBL/GenBank/DDBJ whole genome shotgun (WGS) entry which is preliminary data.</text>
</comment>
<dbReference type="EMBL" id="ACZK01000022">
    <property type="protein sequence ID" value="EHG22786.1"/>
    <property type="molecule type" value="Genomic_DNA"/>
</dbReference>
<dbReference type="RefSeq" id="WP_009347760.1">
    <property type="nucleotide sequence ID" value="NZ_JH376830.1"/>
</dbReference>
<keyword evidence="1" id="KW-0732">Signal</keyword>
<evidence type="ECO:0008006" key="4">
    <source>
        <dbReference type="Google" id="ProtNLM"/>
    </source>
</evidence>
<feature type="chain" id="PRO_5003477095" description="DUF4374 domain-containing protein" evidence="1">
    <location>
        <begin position="23"/>
        <end position="419"/>
    </location>
</feature>
<dbReference type="AlphaFoldDB" id="G5GCC0"/>
<feature type="signal peptide" evidence="1">
    <location>
        <begin position="1"/>
        <end position="22"/>
    </location>
</feature>
<protein>
    <recommendedName>
        <fullName evidence="4">DUF4374 domain-containing protein</fullName>
    </recommendedName>
</protein>
<proteinExistence type="predicted"/>
<dbReference type="Proteomes" id="UP000015993">
    <property type="component" value="Unassembled WGS sequence"/>
</dbReference>
<organism evidence="2 3">
    <name type="scientific">Alloprevotella rava F0323</name>
    <dbReference type="NCBI Taxonomy" id="679199"/>
    <lineage>
        <taxon>Bacteria</taxon>
        <taxon>Pseudomonadati</taxon>
        <taxon>Bacteroidota</taxon>
        <taxon>Bacteroidia</taxon>
        <taxon>Bacteroidales</taxon>
        <taxon>Prevotellaceae</taxon>
        <taxon>Alloprevotella</taxon>
    </lineage>
</organism>
<dbReference type="HOGENOM" id="CLU_654952_0_0_10"/>
<gene>
    <name evidence="2" type="ORF">HMPREF9332_01284</name>
</gene>
<evidence type="ECO:0000256" key="1">
    <source>
        <dbReference type="SAM" id="SignalP"/>
    </source>
</evidence>
<name>G5GCC0_9BACT</name>
<evidence type="ECO:0000313" key="2">
    <source>
        <dbReference type="EMBL" id="EHG22786.1"/>
    </source>
</evidence>
<keyword evidence="3" id="KW-1185">Reference proteome</keyword>
<dbReference type="STRING" id="679199.HMPREF9332_01284"/>
<dbReference type="OrthoDB" id="1072494at2"/>
<dbReference type="PROSITE" id="PS51257">
    <property type="entry name" value="PROKAR_LIPOPROTEIN"/>
    <property type="match status" value="1"/>
</dbReference>
<reference evidence="2 3" key="1">
    <citation type="submission" date="2011-08" db="EMBL/GenBank/DDBJ databases">
        <title>The Genome Sequence of Prevotella sp. oral taxon 302 str. F0323.</title>
        <authorList>
            <consortium name="The Broad Institute Genome Sequencing Platform"/>
            <person name="Earl A."/>
            <person name="Ward D."/>
            <person name="Feldgarden M."/>
            <person name="Gevers D."/>
            <person name="Izard J."/>
            <person name="Blanton J.M."/>
            <person name="Baranova O.V."/>
            <person name="Tanner A.C."/>
            <person name="Dewhirst F.E."/>
            <person name="Young S.K."/>
            <person name="Zeng Q."/>
            <person name="Gargeya S."/>
            <person name="Fitzgerald M."/>
            <person name="Haas B."/>
            <person name="Abouelleil A."/>
            <person name="Alvarado L."/>
            <person name="Arachchi H.M."/>
            <person name="Berlin A."/>
            <person name="Brown A."/>
            <person name="Chapman S.B."/>
            <person name="Chen Z."/>
            <person name="Dunbar C."/>
            <person name="Freedman E."/>
            <person name="Gearin G."/>
            <person name="Gellesch M."/>
            <person name="Goldberg J."/>
            <person name="Griggs A."/>
            <person name="Gujja S."/>
            <person name="Heiman D."/>
            <person name="Howarth C."/>
            <person name="Larson L."/>
            <person name="Lui A."/>
            <person name="MacDonald P.J.P."/>
            <person name="Montmayeur A."/>
            <person name="Murphy C."/>
            <person name="Neiman D."/>
            <person name="Pearson M."/>
            <person name="Priest M."/>
            <person name="Roberts A."/>
            <person name="Saif S."/>
            <person name="Shea T."/>
            <person name="Shenoy N."/>
            <person name="Sisk P."/>
            <person name="Stolte C."/>
            <person name="Sykes S."/>
            <person name="Wortman J."/>
            <person name="Nusbaum C."/>
            <person name="Birren B."/>
        </authorList>
    </citation>
    <scope>NUCLEOTIDE SEQUENCE [LARGE SCALE GENOMIC DNA]</scope>
    <source>
        <strain evidence="2 3">F0323</strain>
    </source>
</reference>